<proteinExistence type="predicted"/>
<evidence type="ECO:0000313" key="4">
    <source>
        <dbReference type="EMBL" id="CAF3732886.1"/>
    </source>
</evidence>
<feature type="transmembrane region" description="Helical" evidence="1">
    <location>
        <begin position="9"/>
        <end position="39"/>
    </location>
</feature>
<keyword evidence="1" id="KW-0472">Membrane</keyword>
<feature type="transmembrane region" description="Helical" evidence="1">
    <location>
        <begin position="166"/>
        <end position="185"/>
    </location>
</feature>
<sequence>MNLMAIVKFLFHTCFGLLVVIDCILNGRLSVTIMFGSFFSNFQNFPFLTVMLGLITLRCVFSTTSLSIFTSILILSMLRNILVDVCALLLPSLIDIWISAFICLALVVSIPVGLGLGLIICGLSKFAKSVNVRIIIFSFTVCVIMCICIGFFHGNQVMLISRIVQAYSHSIISTISLIHMCYLLSKFNLKPQSLTLFFVLLISISYPGLKRQLITKFSRFDLVDLSLSSSLVTVVNDRELDVKIMRIDHSIVGGVFNEGFESVFETFYWYELACHVPWMKSTSKLSETHALAVGCGVGIVVDALINRCKFDQVIVIDNNADVLNFASKYFGLSKNASLITTDDLTFIMAQDSNTFELIVHDVFSGSFMRKTYIQELISNCFRILSNNGTLVLNLVSTVEMEVLHNIIQELQSVFKQLKCFCEGGINSVNTGALVNFIFFASKSEEPLQFNIYNNNDQNNYNAAVEIAFSNFISSEIQLTKLKNYERINQRKTEWSIEKAHFKSMRQMLPANFWLLY</sequence>
<accession>A0A814AWK9</accession>
<dbReference type="EMBL" id="CAJOAZ010000905">
    <property type="protein sequence ID" value="CAF3732886.1"/>
    <property type="molecule type" value="Genomic_DNA"/>
</dbReference>
<gene>
    <name evidence="3" type="ORF">JYZ213_LOCUS11459</name>
    <name evidence="4" type="ORF">OXD698_LOCUS14390</name>
</gene>
<dbReference type="InterPro" id="IPR029063">
    <property type="entry name" value="SAM-dependent_MTases_sf"/>
</dbReference>
<dbReference type="SUPFAM" id="SSF53335">
    <property type="entry name" value="S-adenosyl-L-methionine-dependent methyltransferases"/>
    <property type="match status" value="1"/>
</dbReference>
<evidence type="ECO:0000256" key="1">
    <source>
        <dbReference type="SAM" id="Phobius"/>
    </source>
</evidence>
<comment type="caution">
    <text evidence="3">The sequence shown here is derived from an EMBL/GenBank/DDBJ whole genome shotgun (WGS) entry which is preliminary data.</text>
</comment>
<dbReference type="Gene3D" id="3.40.50.150">
    <property type="entry name" value="Vaccinia Virus protein VP39"/>
    <property type="match status" value="1"/>
</dbReference>
<dbReference type="Proteomes" id="UP000663845">
    <property type="component" value="Unassembled WGS sequence"/>
</dbReference>
<dbReference type="AlphaFoldDB" id="A0A814AWK9"/>
<keyword evidence="1" id="KW-1133">Transmembrane helix</keyword>
<protein>
    <recommendedName>
        <fullName evidence="2">Methyltransferase domain-containing protein</fullName>
    </recommendedName>
</protein>
<evidence type="ECO:0000313" key="3">
    <source>
        <dbReference type="EMBL" id="CAF0918153.1"/>
    </source>
</evidence>
<feature type="transmembrane region" description="Helical" evidence="1">
    <location>
        <begin position="134"/>
        <end position="154"/>
    </location>
</feature>
<feature type="transmembrane region" description="Helical" evidence="1">
    <location>
        <begin position="96"/>
        <end position="122"/>
    </location>
</feature>
<keyword evidence="1" id="KW-0812">Transmembrane</keyword>
<feature type="domain" description="Methyltransferase" evidence="2">
    <location>
        <begin position="291"/>
        <end position="388"/>
    </location>
</feature>
<dbReference type="Proteomes" id="UP000663844">
    <property type="component" value="Unassembled WGS sequence"/>
</dbReference>
<dbReference type="CDD" id="cd02440">
    <property type="entry name" value="AdoMet_MTases"/>
    <property type="match status" value="1"/>
</dbReference>
<evidence type="ECO:0000259" key="2">
    <source>
        <dbReference type="Pfam" id="PF13649"/>
    </source>
</evidence>
<feature type="transmembrane region" description="Helical" evidence="1">
    <location>
        <begin position="192"/>
        <end position="209"/>
    </location>
</feature>
<reference evidence="3" key="1">
    <citation type="submission" date="2021-02" db="EMBL/GenBank/DDBJ databases">
        <authorList>
            <person name="Nowell W R."/>
        </authorList>
    </citation>
    <scope>NUCLEOTIDE SEQUENCE</scope>
</reference>
<dbReference type="EMBL" id="CAJNOG010000086">
    <property type="protein sequence ID" value="CAF0918153.1"/>
    <property type="molecule type" value="Genomic_DNA"/>
</dbReference>
<dbReference type="InterPro" id="IPR041698">
    <property type="entry name" value="Methyltransf_25"/>
</dbReference>
<evidence type="ECO:0000313" key="5">
    <source>
        <dbReference type="Proteomes" id="UP000663845"/>
    </source>
</evidence>
<organism evidence="3 5">
    <name type="scientific">Adineta steineri</name>
    <dbReference type="NCBI Taxonomy" id="433720"/>
    <lineage>
        <taxon>Eukaryota</taxon>
        <taxon>Metazoa</taxon>
        <taxon>Spiralia</taxon>
        <taxon>Gnathifera</taxon>
        <taxon>Rotifera</taxon>
        <taxon>Eurotatoria</taxon>
        <taxon>Bdelloidea</taxon>
        <taxon>Adinetida</taxon>
        <taxon>Adinetidae</taxon>
        <taxon>Adineta</taxon>
    </lineage>
</organism>
<feature type="transmembrane region" description="Helical" evidence="1">
    <location>
        <begin position="68"/>
        <end position="90"/>
    </location>
</feature>
<name>A0A814AWK9_9BILA</name>
<dbReference type="Pfam" id="PF13649">
    <property type="entry name" value="Methyltransf_25"/>
    <property type="match status" value="1"/>
</dbReference>